<keyword evidence="4" id="KW-1185">Reference proteome</keyword>
<keyword evidence="2" id="KW-0472">Membrane</keyword>
<comment type="caution">
    <text evidence="3">The sequence shown here is derived from an EMBL/GenBank/DDBJ whole genome shotgun (WGS) entry which is preliminary data.</text>
</comment>
<dbReference type="Pfam" id="PF11222">
    <property type="entry name" value="DUF3017"/>
    <property type="match status" value="1"/>
</dbReference>
<evidence type="ECO:0000313" key="3">
    <source>
        <dbReference type="EMBL" id="PRX91860.1"/>
    </source>
</evidence>
<feature type="transmembrane region" description="Helical" evidence="2">
    <location>
        <begin position="138"/>
        <end position="156"/>
    </location>
</feature>
<keyword evidence="2" id="KW-0812">Transmembrane</keyword>
<reference evidence="3 4" key="1">
    <citation type="submission" date="2018-03" db="EMBL/GenBank/DDBJ databases">
        <title>Genomic Encyclopedia of Archaeal and Bacterial Type Strains, Phase II (KMG-II): from individual species to whole genera.</title>
        <authorList>
            <person name="Goeker M."/>
        </authorList>
    </citation>
    <scope>NUCLEOTIDE SEQUENCE [LARGE SCALE GENOMIC DNA]</scope>
    <source>
        <strain evidence="3 4">DSM 45601</strain>
    </source>
</reference>
<organism evidence="3 4">
    <name type="scientific">Allonocardiopsis opalescens</name>
    <dbReference type="NCBI Taxonomy" id="1144618"/>
    <lineage>
        <taxon>Bacteria</taxon>
        <taxon>Bacillati</taxon>
        <taxon>Actinomycetota</taxon>
        <taxon>Actinomycetes</taxon>
        <taxon>Streptosporangiales</taxon>
        <taxon>Allonocardiopsis</taxon>
    </lineage>
</organism>
<protein>
    <recommendedName>
        <fullName evidence="5">DUF3017 family protein</fullName>
    </recommendedName>
</protein>
<name>A0A2T0PSJ6_9ACTN</name>
<evidence type="ECO:0000256" key="1">
    <source>
        <dbReference type="SAM" id="MobiDB-lite"/>
    </source>
</evidence>
<sequence length="168" mass="17710">MSRAPPTRRRARAEPGRRALIRANESGTVSQNTVGVMHTARRSDTGAPDTGAGARGQDPGDGGPAGPRVPDWITQIPYLLVLLGVGTGLIIVAMAHFRRGPALVAAALFLGAGLRALLPERMVGMLAVRKRWVDVATLVALAVGLVVFALVAPQMYGASVPLWEFLNE</sequence>
<dbReference type="EMBL" id="PVZC01000013">
    <property type="protein sequence ID" value="PRX91860.1"/>
    <property type="molecule type" value="Genomic_DNA"/>
</dbReference>
<keyword evidence="2" id="KW-1133">Transmembrane helix</keyword>
<accession>A0A2T0PSJ6</accession>
<proteinExistence type="predicted"/>
<evidence type="ECO:0000256" key="2">
    <source>
        <dbReference type="SAM" id="Phobius"/>
    </source>
</evidence>
<dbReference type="InterPro" id="IPR021385">
    <property type="entry name" value="DUF3017"/>
</dbReference>
<evidence type="ECO:0000313" key="4">
    <source>
        <dbReference type="Proteomes" id="UP000237846"/>
    </source>
</evidence>
<gene>
    <name evidence="3" type="ORF">CLV72_11345</name>
</gene>
<dbReference type="Proteomes" id="UP000237846">
    <property type="component" value="Unassembled WGS sequence"/>
</dbReference>
<feature type="transmembrane region" description="Helical" evidence="2">
    <location>
        <begin position="101"/>
        <end position="118"/>
    </location>
</feature>
<evidence type="ECO:0008006" key="5">
    <source>
        <dbReference type="Google" id="ProtNLM"/>
    </source>
</evidence>
<feature type="region of interest" description="Disordered" evidence="1">
    <location>
        <begin position="1"/>
        <end position="67"/>
    </location>
</feature>
<feature type="compositionally biased region" description="Basic residues" evidence="1">
    <location>
        <begin position="1"/>
        <end position="11"/>
    </location>
</feature>
<dbReference type="AlphaFoldDB" id="A0A2T0PSJ6"/>
<feature type="transmembrane region" description="Helical" evidence="2">
    <location>
        <begin position="76"/>
        <end position="95"/>
    </location>
</feature>
<feature type="compositionally biased region" description="Polar residues" evidence="1">
    <location>
        <begin position="25"/>
        <end position="34"/>
    </location>
</feature>